<accession>A0A2P6V5K1</accession>
<proteinExistence type="predicted"/>
<gene>
    <name evidence="1" type="ORF">C2E20_7058</name>
</gene>
<dbReference type="STRING" id="554055.A0A2P6V5K1"/>
<dbReference type="AlphaFoldDB" id="A0A2P6V5K1"/>
<dbReference type="Proteomes" id="UP000239649">
    <property type="component" value="Unassembled WGS sequence"/>
</dbReference>
<comment type="caution">
    <text evidence="1">The sequence shown here is derived from an EMBL/GenBank/DDBJ whole genome shotgun (WGS) entry which is preliminary data.</text>
</comment>
<reference evidence="1 2" key="1">
    <citation type="journal article" date="2018" name="Plant J.">
        <title>Genome sequences of Chlorella sorokiniana UTEX 1602 and Micractinium conductrix SAG 241.80: implications to maltose excretion by a green alga.</title>
        <authorList>
            <person name="Arriola M.B."/>
            <person name="Velmurugan N."/>
            <person name="Zhang Y."/>
            <person name="Plunkett M.H."/>
            <person name="Hondzo H."/>
            <person name="Barney B.M."/>
        </authorList>
    </citation>
    <scope>NUCLEOTIDE SEQUENCE [LARGE SCALE GENOMIC DNA]</scope>
    <source>
        <strain evidence="1 2">SAG 241.80</strain>
    </source>
</reference>
<keyword evidence="2" id="KW-1185">Reference proteome</keyword>
<evidence type="ECO:0000313" key="2">
    <source>
        <dbReference type="Proteomes" id="UP000239649"/>
    </source>
</evidence>
<sequence length="386" mass="39972">MSQTKSRSRRAHRLVSTAAAARPVQAGAAAAVLEATTADDPVQAALARLAHPSTLQLAGVVPALRSALGSLQDAPGSWERAVLASPLLQGLLSLCTDLLERPAAGALGPEAPLLVLEVLSHMPASEGAALGACRQSEHCRALWRRAHVSLGGGADAAGIWALADGAASLMTPDMLVRYYEAAGRSPFAGAPSKSCGLGLLLRAHLRSRRFSADEGVRLLAAWAQLRRRMPFNPDPYNFAELAYALSGSAATLTAAQLVGVAEAAPAFAWPVYRSVPLLHAVSRAAVHRSLAGGLPSRVAQRVLAASAKGAAAMRPRLGRELEEASGEWVRNAPGVRNSSVPAPTGPAAASQQQQVWVHGAAAAAVAEAGNSLAHVWRDATTSLDIY</sequence>
<dbReference type="OrthoDB" id="513828at2759"/>
<organism evidence="1 2">
    <name type="scientific">Micractinium conductrix</name>
    <dbReference type="NCBI Taxonomy" id="554055"/>
    <lineage>
        <taxon>Eukaryota</taxon>
        <taxon>Viridiplantae</taxon>
        <taxon>Chlorophyta</taxon>
        <taxon>core chlorophytes</taxon>
        <taxon>Trebouxiophyceae</taxon>
        <taxon>Chlorellales</taxon>
        <taxon>Chlorellaceae</taxon>
        <taxon>Chlorella clade</taxon>
        <taxon>Micractinium</taxon>
    </lineage>
</organism>
<dbReference type="EMBL" id="LHPF02000027">
    <property type="protein sequence ID" value="PSC69370.1"/>
    <property type="molecule type" value="Genomic_DNA"/>
</dbReference>
<evidence type="ECO:0000313" key="1">
    <source>
        <dbReference type="EMBL" id="PSC69370.1"/>
    </source>
</evidence>
<name>A0A2P6V5K1_9CHLO</name>
<protein>
    <submittedName>
        <fullName evidence="1">Uncharacterized protein</fullName>
    </submittedName>
</protein>